<protein>
    <submittedName>
        <fullName evidence="1">Uncharacterized protein</fullName>
    </submittedName>
</protein>
<dbReference type="EMBL" id="AFBR01000024">
    <property type="protein sequence ID" value="EGG55613.1"/>
    <property type="molecule type" value="Genomic_DNA"/>
</dbReference>
<dbReference type="Proteomes" id="UP000005546">
    <property type="component" value="Unassembled WGS sequence"/>
</dbReference>
<gene>
    <name evidence="1" type="ORF">HMPREF9442_01005</name>
</gene>
<organism evidence="1 2">
    <name type="scientific">Paraprevotella xylaniphila YIT 11841</name>
    <dbReference type="NCBI Taxonomy" id="762982"/>
    <lineage>
        <taxon>Bacteria</taxon>
        <taxon>Pseudomonadati</taxon>
        <taxon>Bacteroidota</taxon>
        <taxon>Bacteroidia</taxon>
        <taxon>Bacteroidales</taxon>
        <taxon>Prevotellaceae</taxon>
        <taxon>Paraprevotella</taxon>
    </lineage>
</organism>
<sequence>MFIRCKISDSISGKMVLSRQRIGLYRLLIFPNEEKTSCKPLWSKAFSLSLPP</sequence>
<evidence type="ECO:0000313" key="1">
    <source>
        <dbReference type="EMBL" id="EGG55613.1"/>
    </source>
</evidence>
<comment type="caution">
    <text evidence="1">The sequence shown here is derived from an EMBL/GenBank/DDBJ whole genome shotgun (WGS) entry which is preliminary data.</text>
</comment>
<name>F3QS50_9BACT</name>
<reference evidence="1 2" key="1">
    <citation type="submission" date="2011-02" db="EMBL/GenBank/DDBJ databases">
        <authorList>
            <person name="Weinstock G."/>
            <person name="Sodergren E."/>
            <person name="Clifton S."/>
            <person name="Fulton L."/>
            <person name="Fulton B."/>
            <person name="Courtney L."/>
            <person name="Fronick C."/>
            <person name="Harrison M."/>
            <person name="Strong C."/>
            <person name="Farmer C."/>
            <person name="Delahaunty K."/>
            <person name="Markovic C."/>
            <person name="Hall O."/>
            <person name="Minx P."/>
            <person name="Tomlinson C."/>
            <person name="Mitreva M."/>
            <person name="Hou S."/>
            <person name="Chen J."/>
            <person name="Wollam A."/>
            <person name="Pepin K.H."/>
            <person name="Johnson M."/>
            <person name="Bhonagiri V."/>
            <person name="Zhang X."/>
            <person name="Suruliraj S."/>
            <person name="Warren W."/>
            <person name="Chinwalla A."/>
            <person name="Mardis E.R."/>
            <person name="Wilson R.K."/>
        </authorList>
    </citation>
    <scope>NUCLEOTIDE SEQUENCE [LARGE SCALE GENOMIC DNA]</scope>
    <source>
        <strain evidence="1 2">YIT 11841</strain>
    </source>
</reference>
<proteinExistence type="predicted"/>
<evidence type="ECO:0000313" key="2">
    <source>
        <dbReference type="Proteomes" id="UP000005546"/>
    </source>
</evidence>
<dbReference type="STRING" id="762982.HMPREF9442_01005"/>
<dbReference type="AlphaFoldDB" id="F3QS50"/>
<accession>F3QS50</accession>
<keyword evidence="2" id="KW-1185">Reference proteome</keyword>
<dbReference type="HOGENOM" id="CLU_3082880_0_0_10"/>